<protein>
    <recommendedName>
        <fullName evidence="3">DUF3168 domain-containing protein</fullName>
    </recommendedName>
</protein>
<reference evidence="1 2" key="1">
    <citation type="journal article" date="2020" name="Front. Microbiol.">
        <title>Design of Bacterial Strain-Specific qPCR Assays Using NGS Data and Publicly Available Resources and Its Application to Track Biocontrol Strains.</title>
        <authorList>
            <person name="Hernandez I."/>
            <person name="Sant C."/>
            <person name="Martinez R."/>
            <person name="Fernandez C."/>
        </authorList>
    </citation>
    <scope>NUCLEOTIDE SEQUENCE [LARGE SCALE GENOMIC DNA]</scope>
    <source>
        <strain evidence="1 2">B24</strain>
    </source>
</reference>
<name>A0A7D8AHJ7_9MICO</name>
<evidence type="ECO:0008006" key="3">
    <source>
        <dbReference type="Google" id="ProtNLM"/>
    </source>
</evidence>
<evidence type="ECO:0000313" key="2">
    <source>
        <dbReference type="Proteomes" id="UP000515708"/>
    </source>
</evidence>
<sequence>MTAEWEAFKARLGGHLVTANKVFPIVRKDGTGTVRTNYIVAKSAPPDRLDDGRAAGYQVPDSDKRFTFDVRIITTAADGLDIWMRAVFTQVLGHRLVVPGRRCTPIELVQNVEEGDGYDRAADLYYRDLSFRFWSRRGETP</sequence>
<proteinExistence type="predicted"/>
<dbReference type="RefSeq" id="WP_182252850.1">
    <property type="nucleotide sequence ID" value="NZ_CP043732.1"/>
</dbReference>
<organism evidence="1 2">
    <name type="scientific">Microbacterium esteraromaticum</name>
    <dbReference type="NCBI Taxonomy" id="57043"/>
    <lineage>
        <taxon>Bacteria</taxon>
        <taxon>Bacillati</taxon>
        <taxon>Actinomycetota</taxon>
        <taxon>Actinomycetes</taxon>
        <taxon>Micrococcales</taxon>
        <taxon>Microbacteriaceae</taxon>
        <taxon>Microbacterium</taxon>
    </lineage>
</organism>
<dbReference type="AlphaFoldDB" id="A0A7D8AHJ7"/>
<evidence type="ECO:0000313" key="1">
    <source>
        <dbReference type="EMBL" id="QMU97843.1"/>
    </source>
</evidence>
<dbReference type="EMBL" id="CP043732">
    <property type="protein sequence ID" value="QMU97843.1"/>
    <property type="molecule type" value="Genomic_DNA"/>
</dbReference>
<dbReference type="Proteomes" id="UP000515708">
    <property type="component" value="Chromosome"/>
</dbReference>
<accession>A0A7D8AHJ7</accession>
<gene>
    <name evidence="1" type="ORF">FVO59_11975</name>
</gene>